<comment type="caution">
    <text evidence="2">The sequence shown here is derived from an EMBL/GenBank/DDBJ whole genome shotgun (WGS) entry which is preliminary data.</text>
</comment>
<evidence type="ECO:0000313" key="3">
    <source>
        <dbReference type="Proteomes" id="UP001597199"/>
    </source>
</evidence>
<dbReference type="EMBL" id="JBHTOA010000047">
    <property type="protein sequence ID" value="MFD1400047.1"/>
    <property type="molecule type" value="Genomic_DNA"/>
</dbReference>
<name>A0ABW4BJZ1_9LACO</name>
<protein>
    <recommendedName>
        <fullName evidence="4">Lipoprotein</fullName>
    </recommendedName>
</protein>
<gene>
    <name evidence="2" type="ORF">ACFQ41_12080</name>
</gene>
<feature type="compositionally biased region" description="Low complexity" evidence="1">
    <location>
        <begin position="40"/>
        <end position="53"/>
    </location>
</feature>
<feature type="region of interest" description="Disordered" evidence="1">
    <location>
        <begin position="29"/>
        <end position="59"/>
    </location>
</feature>
<accession>A0ABW4BJZ1</accession>
<dbReference type="RefSeq" id="WP_204119714.1">
    <property type="nucleotide sequence ID" value="NZ_BOLV01000023.1"/>
</dbReference>
<dbReference type="Proteomes" id="UP001597199">
    <property type="component" value="Unassembled WGS sequence"/>
</dbReference>
<evidence type="ECO:0000256" key="1">
    <source>
        <dbReference type="SAM" id="MobiDB-lite"/>
    </source>
</evidence>
<sequence>MKKRGITLALVSLAVLLGGCGIGNVDMSSHQAPAKKSSRTASQRASAKKQSTAKAKKEHQQLLGAKAKYGLPQGPSWLEVYENGKATGAYLSPTKQNVVTMHERSNFTLAGQLPWLGTIKSHSFDVAHEAQNATMDQSESFKYDLSPDLFATTQGFYNLGKVDAKVLAKHAFQDLKQFYQAVDDRNAAELPGHSDYLKSLWGSTGTVADSGDLKTRYTVEGQYFNRDSVNVDPDSNGADDATYVEIAFDHNDNLDRIYPTRLHIQTYVKMKETEAAKRLEGGMTNQNYGKSTTAIIEYNVIYQLTDQGQWELREVEEGSSSQYALNKSQGDWITEKD</sequence>
<evidence type="ECO:0008006" key="4">
    <source>
        <dbReference type="Google" id="ProtNLM"/>
    </source>
</evidence>
<reference evidence="3" key="1">
    <citation type="journal article" date="2019" name="Int. J. Syst. Evol. Microbiol.">
        <title>The Global Catalogue of Microorganisms (GCM) 10K type strain sequencing project: providing services to taxonomists for standard genome sequencing and annotation.</title>
        <authorList>
            <consortium name="The Broad Institute Genomics Platform"/>
            <consortium name="The Broad Institute Genome Sequencing Center for Infectious Disease"/>
            <person name="Wu L."/>
            <person name="Ma J."/>
        </authorList>
    </citation>
    <scope>NUCLEOTIDE SEQUENCE [LARGE SCALE GENOMIC DNA]</scope>
    <source>
        <strain evidence="3">CCM 9110</strain>
    </source>
</reference>
<proteinExistence type="predicted"/>
<keyword evidence="3" id="KW-1185">Reference proteome</keyword>
<organism evidence="2 3">
    <name type="scientific">Lacticaseibacillus suilingensis</name>
    <dbReference type="NCBI Taxonomy" id="2799577"/>
    <lineage>
        <taxon>Bacteria</taxon>
        <taxon>Bacillati</taxon>
        <taxon>Bacillota</taxon>
        <taxon>Bacilli</taxon>
        <taxon>Lactobacillales</taxon>
        <taxon>Lactobacillaceae</taxon>
        <taxon>Lacticaseibacillus</taxon>
    </lineage>
</organism>
<evidence type="ECO:0000313" key="2">
    <source>
        <dbReference type="EMBL" id="MFD1400047.1"/>
    </source>
</evidence>
<dbReference type="PROSITE" id="PS51257">
    <property type="entry name" value="PROKAR_LIPOPROTEIN"/>
    <property type="match status" value="1"/>
</dbReference>